<dbReference type="Proteomes" id="UP001062846">
    <property type="component" value="Chromosome 1"/>
</dbReference>
<evidence type="ECO:0000313" key="1">
    <source>
        <dbReference type="EMBL" id="KAI8573587.1"/>
    </source>
</evidence>
<sequence>MSGLCLQGMLIPALVNYITMCTFRKVIALKEWTQDTLSRRLKVLNSLTLSLSLSSSPIGKRNFIHDIQG</sequence>
<evidence type="ECO:0000313" key="2">
    <source>
        <dbReference type="Proteomes" id="UP001062846"/>
    </source>
</evidence>
<gene>
    <name evidence="1" type="ORF">RHMOL_Rhmol01G0288800</name>
</gene>
<accession>A0ACC0Q8P0</accession>
<protein>
    <submittedName>
        <fullName evidence="1">Uncharacterized protein</fullName>
    </submittedName>
</protein>
<reference evidence="1" key="1">
    <citation type="submission" date="2022-02" db="EMBL/GenBank/DDBJ databases">
        <title>Plant Genome Project.</title>
        <authorList>
            <person name="Zhang R.-G."/>
        </authorList>
    </citation>
    <scope>NUCLEOTIDE SEQUENCE</scope>
    <source>
        <strain evidence="1">AT1</strain>
    </source>
</reference>
<organism evidence="1 2">
    <name type="scientific">Rhododendron molle</name>
    <name type="common">Chinese azalea</name>
    <name type="synonym">Azalea mollis</name>
    <dbReference type="NCBI Taxonomy" id="49168"/>
    <lineage>
        <taxon>Eukaryota</taxon>
        <taxon>Viridiplantae</taxon>
        <taxon>Streptophyta</taxon>
        <taxon>Embryophyta</taxon>
        <taxon>Tracheophyta</taxon>
        <taxon>Spermatophyta</taxon>
        <taxon>Magnoliopsida</taxon>
        <taxon>eudicotyledons</taxon>
        <taxon>Gunneridae</taxon>
        <taxon>Pentapetalae</taxon>
        <taxon>asterids</taxon>
        <taxon>Ericales</taxon>
        <taxon>Ericaceae</taxon>
        <taxon>Ericoideae</taxon>
        <taxon>Rhodoreae</taxon>
        <taxon>Rhododendron</taxon>
    </lineage>
</organism>
<name>A0ACC0Q8P0_RHOML</name>
<proteinExistence type="predicted"/>
<keyword evidence="2" id="KW-1185">Reference proteome</keyword>
<comment type="caution">
    <text evidence="1">The sequence shown here is derived from an EMBL/GenBank/DDBJ whole genome shotgun (WGS) entry which is preliminary data.</text>
</comment>
<dbReference type="EMBL" id="CM046388">
    <property type="protein sequence ID" value="KAI8573587.1"/>
    <property type="molecule type" value="Genomic_DNA"/>
</dbReference>